<dbReference type="Gene3D" id="3.10.450.50">
    <property type="match status" value="1"/>
</dbReference>
<dbReference type="RefSeq" id="WP_068374901.1">
    <property type="nucleotide sequence ID" value="NZ_CBCSEB010000021.1"/>
</dbReference>
<dbReference type="InterPro" id="IPR032710">
    <property type="entry name" value="NTF2-like_dom_sf"/>
</dbReference>
<evidence type="ECO:0000313" key="2">
    <source>
        <dbReference type="EMBL" id="KKO70429.1"/>
    </source>
</evidence>
<reference evidence="3 5" key="2">
    <citation type="submission" date="2019-02" db="EMBL/GenBank/DDBJ databases">
        <title>Genomic Encyclopedia of Type Strains, Phase IV (KMG-IV): sequencing the most valuable type-strain genomes for metagenomic binning, comparative biology and taxonomic classification.</title>
        <authorList>
            <person name="Goeker M."/>
        </authorList>
    </citation>
    <scope>NUCLEOTIDE SEQUENCE [LARGE SCALE GENOMIC DNA]</scope>
    <source>
        <strain evidence="3 5">DSM 16618</strain>
    </source>
</reference>
<evidence type="ECO:0000259" key="1">
    <source>
        <dbReference type="Pfam" id="PF13474"/>
    </source>
</evidence>
<feature type="domain" description="SnoaL-like" evidence="1">
    <location>
        <begin position="10"/>
        <end position="123"/>
    </location>
</feature>
<reference evidence="2 4" key="1">
    <citation type="submission" date="2015-04" db="EMBL/GenBank/DDBJ databases">
        <title>Genome sequence of Kerstersia gyiorum CG1.</title>
        <authorList>
            <person name="Greninger A.L."/>
            <person name="Kozyreva V."/>
            <person name="Chaturvedi V."/>
        </authorList>
    </citation>
    <scope>NUCLEOTIDE SEQUENCE [LARGE SCALE GENOMIC DNA]</scope>
    <source>
        <strain evidence="2 4">CG1</strain>
    </source>
</reference>
<comment type="caution">
    <text evidence="2">The sequence shown here is derived from an EMBL/GenBank/DDBJ whole genome shotgun (WGS) entry which is preliminary data.</text>
</comment>
<evidence type="ECO:0000313" key="5">
    <source>
        <dbReference type="Proteomes" id="UP000292039"/>
    </source>
</evidence>
<dbReference type="Proteomes" id="UP000078084">
    <property type="component" value="Unassembled WGS sequence"/>
</dbReference>
<dbReference type="SUPFAM" id="SSF54427">
    <property type="entry name" value="NTF2-like"/>
    <property type="match status" value="1"/>
</dbReference>
<dbReference type="GO" id="GO:0016853">
    <property type="term" value="F:isomerase activity"/>
    <property type="evidence" value="ECO:0007669"/>
    <property type="project" value="UniProtKB-KW"/>
</dbReference>
<dbReference type="EMBL" id="SGWZ01000003">
    <property type="protein sequence ID" value="RZS69746.1"/>
    <property type="molecule type" value="Genomic_DNA"/>
</dbReference>
<dbReference type="Proteomes" id="UP000292039">
    <property type="component" value="Unassembled WGS sequence"/>
</dbReference>
<organism evidence="2 4">
    <name type="scientific">Kerstersia gyiorum</name>
    <dbReference type="NCBI Taxonomy" id="206506"/>
    <lineage>
        <taxon>Bacteria</taxon>
        <taxon>Pseudomonadati</taxon>
        <taxon>Pseudomonadota</taxon>
        <taxon>Betaproteobacteria</taxon>
        <taxon>Burkholderiales</taxon>
        <taxon>Alcaligenaceae</taxon>
        <taxon>Kerstersia</taxon>
    </lineage>
</organism>
<keyword evidence="4" id="KW-1185">Reference proteome</keyword>
<protein>
    <submittedName>
        <fullName evidence="2">Ketosteroid isomerase</fullName>
    </submittedName>
    <submittedName>
        <fullName evidence="3">SnoaL-like protein</fullName>
    </submittedName>
</protein>
<accession>A0A171KNG2</accession>
<dbReference type="Pfam" id="PF13474">
    <property type="entry name" value="SnoaL_3"/>
    <property type="match status" value="1"/>
</dbReference>
<gene>
    <name evidence="2" type="ORF">AAV32_16295</name>
    <name evidence="3" type="ORF">EV679_2353</name>
</gene>
<dbReference type="PATRIC" id="fig|206506.3.peg.3470"/>
<evidence type="ECO:0000313" key="4">
    <source>
        <dbReference type="Proteomes" id="UP000078084"/>
    </source>
</evidence>
<keyword evidence="2" id="KW-0413">Isomerase</keyword>
<dbReference type="EMBL" id="LBNE01000015">
    <property type="protein sequence ID" value="KKO70429.1"/>
    <property type="molecule type" value="Genomic_DNA"/>
</dbReference>
<dbReference type="STRING" id="206506.AAV32_16295"/>
<evidence type="ECO:0000313" key="3">
    <source>
        <dbReference type="EMBL" id="RZS69746.1"/>
    </source>
</evidence>
<dbReference type="InterPro" id="IPR037401">
    <property type="entry name" value="SnoaL-like"/>
</dbReference>
<dbReference type="GeneID" id="99725586"/>
<name>A0A171KNG2_9BURK</name>
<proteinExistence type="predicted"/>
<dbReference type="OrthoDB" id="5767026at2"/>
<dbReference type="AlphaFoldDB" id="A0A171KNG2"/>
<sequence length="140" mass="15434">MFATPDEAEHAFYEALTRQDISGVMQVWADDEEIICISPNGSRIIGQTAVLQAMRELFRRGAVSLRPVRCAATLNMMSAVHVLVEQTTERSSVGLKIATHHVTHVFHKGPTGWRLVLHHASLAPDTGGLLPLHEIPDIVH</sequence>